<comment type="caution">
    <text evidence="2">The sequence shown here is derived from an EMBL/GenBank/DDBJ whole genome shotgun (WGS) entry which is preliminary data.</text>
</comment>
<keyword evidence="1" id="KW-1133">Transmembrane helix</keyword>
<dbReference type="Proteomes" id="UP001204000">
    <property type="component" value="Unassembled WGS sequence"/>
</dbReference>
<sequence length="243" mass="26354">MLNQIRAEWTKLRSTASFWWSSGIMIALGAMYGGLWGWMSQLGGMPYLPITVVSTVAITTAIVAIVQQSMIVTTEYRFGIPATNFRLRPQRWQVAVAKLLLGAVLVALLTLVTLVVAFTVGDLTAAVSADWPSNPAVRRALWALPLGMALLTMFVQGVGWLVRNTAGSVVVGLAMMLVLETIVGLFPKFGQKLVGYLPFNNLIAFMTNQPTPHWELGTSLGIFAAWAVVIWAAGVALLHLRDA</sequence>
<feature type="transmembrane region" description="Helical" evidence="1">
    <location>
        <begin position="95"/>
        <end position="120"/>
    </location>
</feature>
<evidence type="ECO:0000256" key="1">
    <source>
        <dbReference type="SAM" id="Phobius"/>
    </source>
</evidence>
<keyword evidence="1" id="KW-0472">Membrane</keyword>
<protein>
    <submittedName>
        <fullName evidence="2">ABC transporter permease</fullName>
    </submittedName>
</protein>
<feature type="transmembrane region" description="Helical" evidence="1">
    <location>
        <begin position="220"/>
        <end position="240"/>
    </location>
</feature>
<reference evidence="2" key="1">
    <citation type="submission" date="2022-05" db="EMBL/GenBank/DDBJ databases">
        <title>Corynebacterium sp. TA-R-1 sp. nov., isolated from human feces.</title>
        <authorList>
            <person name="Shamsuzzaman M."/>
            <person name="Dahal R.H."/>
        </authorList>
    </citation>
    <scope>NUCLEOTIDE SEQUENCE</scope>
    <source>
        <strain evidence="2">TA-R-1</strain>
    </source>
</reference>
<name>A0ABT1G4J5_9CORY</name>
<evidence type="ECO:0000313" key="3">
    <source>
        <dbReference type="Proteomes" id="UP001204000"/>
    </source>
</evidence>
<dbReference type="RefSeq" id="WP_253577310.1">
    <property type="nucleotide sequence ID" value="NZ_JAMFTQ010000004.1"/>
</dbReference>
<feature type="transmembrane region" description="Helical" evidence="1">
    <location>
        <begin position="18"/>
        <end position="39"/>
    </location>
</feature>
<proteinExistence type="predicted"/>
<accession>A0ABT1G4J5</accession>
<organism evidence="2 3">
    <name type="scientific">Corynebacterium stercoris</name>
    <dbReference type="NCBI Taxonomy" id="2943490"/>
    <lineage>
        <taxon>Bacteria</taxon>
        <taxon>Bacillati</taxon>
        <taxon>Actinomycetota</taxon>
        <taxon>Actinomycetes</taxon>
        <taxon>Mycobacteriales</taxon>
        <taxon>Corynebacteriaceae</taxon>
        <taxon>Corynebacterium</taxon>
    </lineage>
</organism>
<keyword evidence="1" id="KW-0812">Transmembrane</keyword>
<keyword evidence="3" id="KW-1185">Reference proteome</keyword>
<gene>
    <name evidence="2" type="ORF">M5J20_05445</name>
</gene>
<dbReference type="EMBL" id="JAMFTQ010000004">
    <property type="protein sequence ID" value="MCP1387632.1"/>
    <property type="molecule type" value="Genomic_DNA"/>
</dbReference>
<feature type="transmembrane region" description="Helical" evidence="1">
    <location>
        <begin position="169"/>
        <end position="189"/>
    </location>
</feature>
<feature type="transmembrane region" description="Helical" evidence="1">
    <location>
        <begin position="45"/>
        <end position="66"/>
    </location>
</feature>
<feature type="transmembrane region" description="Helical" evidence="1">
    <location>
        <begin position="140"/>
        <end position="162"/>
    </location>
</feature>
<evidence type="ECO:0000313" key="2">
    <source>
        <dbReference type="EMBL" id="MCP1387632.1"/>
    </source>
</evidence>